<organism evidence="1 2">
    <name type="scientific">Candidatus Endonucleibacter bathymodioli</name>
    <dbReference type="NCBI Taxonomy" id="539814"/>
    <lineage>
        <taxon>Bacteria</taxon>
        <taxon>Pseudomonadati</taxon>
        <taxon>Pseudomonadota</taxon>
        <taxon>Gammaproteobacteria</taxon>
        <taxon>Oceanospirillales</taxon>
        <taxon>Endozoicomonadaceae</taxon>
        <taxon>Candidatus Endonucleibacter</taxon>
    </lineage>
</organism>
<evidence type="ECO:0000313" key="1">
    <source>
        <dbReference type="EMBL" id="MDP0589138.1"/>
    </source>
</evidence>
<keyword evidence="2" id="KW-1185">Reference proteome</keyword>
<protein>
    <submittedName>
        <fullName evidence="1">Uncharacterized protein</fullName>
    </submittedName>
</protein>
<comment type="caution">
    <text evidence="1">The sequence shown here is derived from an EMBL/GenBank/DDBJ whole genome shotgun (WGS) entry which is preliminary data.</text>
</comment>
<sequence length="120" mass="13690">MLISHKEYLNKVIPVQAGIYKVLILLDPSPRGDDKSGFNQRFHKESLNKVILAKERIYKVLILLDPRLRGITKVTLIRGSIRVNDKQIRKLIYSLDQLYSILVVLEGAEGNNLCSFVTVN</sequence>
<proteinExistence type="predicted"/>
<gene>
    <name evidence="1" type="ORF">QS748_08070</name>
</gene>
<dbReference type="AlphaFoldDB" id="A0AA90SY08"/>
<accession>A0AA90SY08</accession>
<dbReference type="Proteomes" id="UP001178148">
    <property type="component" value="Unassembled WGS sequence"/>
</dbReference>
<dbReference type="EMBL" id="JASXSV010000010">
    <property type="protein sequence ID" value="MDP0589138.1"/>
    <property type="molecule type" value="Genomic_DNA"/>
</dbReference>
<name>A0AA90SY08_9GAMM</name>
<reference evidence="1 2" key="1">
    <citation type="journal article" date="2023" name="bioRxiv">
        <title>An intranuclear bacterial parasite of deep-sea mussels expresses apoptosis inhibitors acquired from its host.</title>
        <authorList>
            <person name="Gonzalez Porras M.A."/>
            <person name="Assie A."/>
            <person name="Tietjen M."/>
            <person name="Violette M."/>
            <person name="Kleiner M."/>
            <person name="Gruber-Vodicka H."/>
            <person name="Dubilier N."/>
            <person name="Leisch N."/>
        </authorList>
    </citation>
    <scope>NUCLEOTIDE SEQUENCE [LARGE SCALE GENOMIC DNA]</scope>
    <source>
        <strain evidence="1">IAP13</strain>
    </source>
</reference>
<evidence type="ECO:0000313" key="2">
    <source>
        <dbReference type="Proteomes" id="UP001178148"/>
    </source>
</evidence>